<reference evidence="6 7" key="1">
    <citation type="journal article" date="2023" name="Sci. Data">
        <title>Genome assembly of the Korean intertidal mud-creeper Batillaria attramentaria.</title>
        <authorList>
            <person name="Patra A.K."/>
            <person name="Ho P.T."/>
            <person name="Jun S."/>
            <person name="Lee S.J."/>
            <person name="Kim Y."/>
            <person name="Won Y.J."/>
        </authorList>
    </citation>
    <scope>NUCLEOTIDE SEQUENCE [LARGE SCALE GENOMIC DNA]</scope>
    <source>
        <strain evidence="6">Wonlab-2016</strain>
    </source>
</reference>
<comment type="subcellular location">
    <subcellularLocation>
        <location evidence="1 2 3">Nucleus</location>
    </subcellularLocation>
</comment>
<accession>A0ABD0LQ29</accession>
<comment type="caution">
    <text evidence="6">The sequence shown here is derived from an EMBL/GenBank/DDBJ whole genome shotgun (WGS) entry which is preliminary data.</text>
</comment>
<organism evidence="6 7">
    <name type="scientific">Batillaria attramentaria</name>
    <dbReference type="NCBI Taxonomy" id="370345"/>
    <lineage>
        <taxon>Eukaryota</taxon>
        <taxon>Metazoa</taxon>
        <taxon>Spiralia</taxon>
        <taxon>Lophotrochozoa</taxon>
        <taxon>Mollusca</taxon>
        <taxon>Gastropoda</taxon>
        <taxon>Caenogastropoda</taxon>
        <taxon>Sorbeoconcha</taxon>
        <taxon>Cerithioidea</taxon>
        <taxon>Batillariidae</taxon>
        <taxon>Batillaria</taxon>
    </lineage>
</organism>
<keyword evidence="2 3" id="KW-0238">DNA-binding</keyword>
<name>A0ABD0LQ29_9CAEN</name>
<gene>
    <name evidence="6" type="ORF">BaRGS_00007024</name>
</gene>
<dbReference type="GO" id="GO:0005634">
    <property type="term" value="C:nucleus"/>
    <property type="evidence" value="ECO:0007669"/>
    <property type="project" value="UniProtKB-SubCell"/>
</dbReference>
<keyword evidence="2 3" id="KW-0371">Homeobox</keyword>
<evidence type="ECO:0000313" key="6">
    <source>
        <dbReference type="EMBL" id="KAK7501593.1"/>
    </source>
</evidence>
<keyword evidence="7" id="KW-1185">Reference proteome</keyword>
<feature type="domain" description="Homeobox" evidence="5">
    <location>
        <begin position="238"/>
        <end position="286"/>
    </location>
</feature>
<evidence type="ECO:0000256" key="2">
    <source>
        <dbReference type="PROSITE-ProRule" id="PRU00108"/>
    </source>
</evidence>
<dbReference type="SUPFAM" id="SSF46689">
    <property type="entry name" value="Homeodomain-like"/>
    <property type="match status" value="1"/>
</dbReference>
<dbReference type="InterPro" id="IPR050649">
    <property type="entry name" value="Paired_Homeobox_TFs"/>
</dbReference>
<evidence type="ECO:0000256" key="1">
    <source>
        <dbReference type="ARBA" id="ARBA00004123"/>
    </source>
</evidence>
<evidence type="ECO:0000259" key="5">
    <source>
        <dbReference type="PROSITE" id="PS50071"/>
    </source>
</evidence>
<dbReference type="InterPro" id="IPR001356">
    <property type="entry name" value="HD"/>
</dbReference>
<feature type="region of interest" description="Disordered" evidence="4">
    <location>
        <begin position="205"/>
        <end position="237"/>
    </location>
</feature>
<sequence>MEDCNRKEGSSAMKAKPKSYSIDSILGTDNDRPRKLFNSTVSDGQARGKDKQHFEDSGYSPSEYDSSPEFSAPAFSAGPRQSNCYHGNSPSQHRQIETDDFVRHCQYYNKDDNSRSPGGHSHVNAETFSPRYDRGGEEFLHQRPLSAHSPTDSDLDPRRQLDVDPRHCPMKLTNGSYKPENGTADAPEQDHFHRENDVQPVIADTDKAGGNSSMMSEHDVSDSEQCPNKGDDDVGKPRKIRRSRTTFTTYQLHQLERAFERTQYPDVFNREELAMKLELSEARVQVMKADLAFHPLQ</sequence>
<dbReference type="SMART" id="SM00389">
    <property type="entry name" value="HOX"/>
    <property type="match status" value="1"/>
</dbReference>
<feature type="compositionally biased region" description="Low complexity" evidence="4">
    <location>
        <begin position="67"/>
        <end position="77"/>
    </location>
</feature>
<proteinExistence type="predicted"/>
<dbReference type="Gene3D" id="1.10.10.60">
    <property type="entry name" value="Homeodomain-like"/>
    <property type="match status" value="1"/>
</dbReference>
<feature type="non-terminal residue" evidence="6">
    <location>
        <position position="297"/>
    </location>
</feature>
<dbReference type="CDD" id="cd00086">
    <property type="entry name" value="homeodomain"/>
    <property type="match status" value="1"/>
</dbReference>
<dbReference type="Pfam" id="PF00046">
    <property type="entry name" value="Homeodomain"/>
    <property type="match status" value="1"/>
</dbReference>
<feature type="DNA-binding region" description="Homeobox" evidence="2">
    <location>
        <begin position="240"/>
        <end position="287"/>
    </location>
</feature>
<evidence type="ECO:0000313" key="7">
    <source>
        <dbReference type="Proteomes" id="UP001519460"/>
    </source>
</evidence>
<dbReference type="PROSITE" id="PS50071">
    <property type="entry name" value="HOMEOBOX_2"/>
    <property type="match status" value="1"/>
</dbReference>
<keyword evidence="2 3" id="KW-0539">Nucleus</keyword>
<protein>
    <recommendedName>
        <fullName evidence="5">Homeobox domain-containing protein</fullName>
    </recommendedName>
</protein>
<dbReference type="EMBL" id="JACVVK020000030">
    <property type="protein sequence ID" value="KAK7501593.1"/>
    <property type="molecule type" value="Genomic_DNA"/>
</dbReference>
<dbReference type="AlphaFoldDB" id="A0ABD0LQ29"/>
<feature type="region of interest" description="Disordered" evidence="4">
    <location>
        <begin position="1"/>
        <end position="187"/>
    </location>
</feature>
<dbReference type="Proteomes" id="UP001519460">
    <property type="component" value="Unassembled WGS sequence"/>
</dbReference>
<feature type="compositionally biased region" description="Polar residues" evidence="4">
    <location>
        <begin position="79"/>
        <end position="93"/>
    </location>
</feature>
<feature type="compositionally biased region" description="Basic and acidic residues" evidence="4">
    <location>
        <begin position="155"/>
        <end position="167"/>
    </location>
</feature>
<feature type="compositionally biased region" description="Basic and acidic residues" evidence="4">
    <location>
        <begin position="46"/>
        <end position="56"/>
    </location>
</feature>
<feature type="compositionally biased region" description="Basic and acidic residues" evidence="4">
    <location>
        <begin position="131"/>
        <end position="141"/>
    </location>
</feature>
<evidence type="ECO:0000256" key="3">
    <source>
        <dbReference type="RuleBase" id="RU000682"/>
    </source>
</evidence>
<feature type="compositionally biased region" description="Basic and acidic residues" evidence="4">
    <location>
        <begin position="94"/>
        <end position="114"/>
    </location>
</feature>
<dbReference type="InterPro" id="IPR009057">
    <property type="entry name" value="Homeodomain-like_sf"/>
</dbReference>
<dbReference type="PANTHER" id="PTHR24329:SF543">
    <property type="entry name" value="FI01017P-RELATED"/>
    <property type="match status" value="1"/>
</dbReference>
<dbReference type="PANTHER" id="PTHR24329">
    <property type="entry name" value="HOMEOBOX PROTEIN ARISTALESS"/>
    <property type="match status" value="1"/>
</dbReference>
<dbReference type="GO" id="GO:0003677">
    <property type="term" value="F:DNA binding"/>
    <property type="evidence" value="ECO:0007669"/>
    <property type="project" value="UniProtKB-UniRule"/>
</dbReference>
<evidence type="ECO:0000256" key="4">
    <source>
        <dbReference type="SAM" id="MobiDB-lite"/>
    </source>
</evidence>